<protein>
    <recommendedName>
        <fullName evidence="3">Spore coat protein</fullName>
    </recommendedName>
</protein>
<dbReference type="RefSeq" id="WP_317937071.1">
    <property type="nucleotide sequence ID" value="NZ_JAUBDH010000014.1"/>
</dbReference>
<reference evidence="1 2" key="1">
    <citation type="submission" date="2023-06" db="EMBL/GenBank/DDBJ databases">
        <title>Sporosarcina sp. nov., isolated from Korean traditional fermented seafood 'Jeotgal'.</title>
        <authorList>
            <person name="Yang A.-I."/>
            <person name="Shin N.-R."/>
        </authorList>
    </citation>
    <scope>NUCLEOTIDE SEQUENCE [LARGE SCALE GENOMIC DNA]</scope>
    <source>
        <strain evidence="1 2">KCTC3840</strain>
    </source>
</reference>
<comment type="caution">
    <text evidence="1">The sequence shown here is derived from an EMBL/GenBank/DDBJ whole genome shotgun (WGS) entry which is preliminary data.</text>
</comment>
<dbReference type="Proteomes" id="UP001280629">
    <property type="component" value="Unassembled WGS sequence"/>
</dbReference>
<keyword evidence="2" id="KW-1185">Reference proteome</keyword>
<evidence type="ECO:0008006" key="3">
    <source>
        <dbReference type="Google" id="ProtNLM"/>
    </source>
</evidence>
<dbReference type="EMBL" id="JAUBDH010000014">
    <property type="protein sequence ID" value="MDW0111413.1"/>
    <property type="molecule type" value="Genomic_DNA"/>
</dbReference>
<proteinExistence type="predicted"/>
<accession>A0ABU4G505</accession>
<evidence type="ECO:0000313" key="2">
    <source>
        <dbReference type="Proteomes" id="UP001280629"/>
    </source>
</evidence>
<gene>
    <name evidence="1" type="ORF">QT716_15430</name>
</gene>
<evidence type="ECO:0000313" key="1">
    <source>
        <dbReference type="EMBL" id="MDW0111413.1"/>
    </source>
</evidence>
<organism evidence="1 2">
    <name type="scientific">Sporosarcina aquimarina</name>
    <dbReference type="NCBI Taxonomy" id="114975"/>
    <lineage>
        <taxon>Bacteria</taxon>
        <taxon>Bacillati</taxon>
        <taxon>Bacillota</taxon>
        <taxon>Bacilli</taxon>
        <taxon>Bacillales</taxon>
        <taxon>Caryophanaceae</taxon>
        <taxon>Sporosarcina</taxon>
    </lineage>
</organism>
<name>A0ABU4G505_9BACL</name>
<sequence>MASISLRAPLLFIDGPEMVTIFEVSKEESTSIYWVGNDPELVEATDEEPVKEEVSRNWNVQETSVPLSEQLPDARLESSVTKKLRYLAEPFPRTAYRPLQFLVNGQLLTGGIESLSGSQVAIEVTNESKDMNEVRMLDLQEIEEVFWKGSPFT</sequence>